<reference evidence="3 4" key="1">
    <citation type="journal article" date="2023" name="Elife">
        <title>Identification of key yeast species and microbe-microbe interactions impacting larval growth of Drosophila in the wild.</title>
        <authorList>
            <person name="Mure A."/>
            <person name="Sugiura Y."/>
            <person name="Maeda R."/>
            <person name="Honda K."/>
            <person name="Sakurai N."/>
            <person name="Takahashi Y."/>
            <person name="Watada M."/>
            <person name="Katoh T."/>
            <person name="Gotoh A."/>
            <person name="Gotoh Y."/>
            <person name="Taniguchi I."/>
            <person name="Nakamura K."/>
            <person name="Hayashi T."/>
            <person name="Katayama T."/>
            <person name="Uemura T."/>
            <person name="Hattori Y."/>
        </authorList>
    </citation>
    <scope>NUCLEOTIDE SEQUENCE [LARGE SCALE GENOMIC DNA]</scope>
    <source>
        <strain evidence="3 4">PK-24</strain>
    </source>
</reference>
<dbReference type="EC" id="4.3.2.7" evidence="1"/>
<evidence type="ECO:0000313" key="3">
    <source>
        <dbReference type="EMBL" id="GMM45199.1"/>
    </source>
</evidence>
<organism evidence="3 4">
    <name type="scientific">Pichia kluyveri</name>
    <name type="common">Yeast</name>
    <dbReference type="NCBI Taxonomy" id="36015"/>
    <lineage>
        <taxon>Eukaryota</taxon>
        <taxon>Fungi</taxon>
        <taxon>Dikarya</taxon>
        <taxon>Ascomycota</taxon>
        <taxon>Saccharomycotina</taxon>
        <taxon>Pichiomycetes</taxon>
        <taxon>Pichiales</taxon>
        <taxon>Pichiaceae</taxon>
        <taxon>Pichia</taxon>
    </lineage>
</organism>
<dbReference type="InterPro" id="IPR036568">
    <property type="entry name" value="GGCT-like_sf"/>
</dbReference>
<evidence type="ECO:0000256" key="1">
    <source>
        <dbReference type="ARBA" id="ARBA00012344"/>
    </source>
</evidence>
<dbReference type="PANTHER" id="PTHR12192:SF2">
    <property type="entry name" value="GLUTATHIONE-SPECIFIC GAMMA-GLUTAMYLCYCLOTRANSFERASE 2"/>
    <property type="match status" value="1"/>
</dbReference>
<dbReference type="InterPro" id="IPR006840">
    <property type="entry name" value="ChaC"/>
</dbReference>
<dbReference type="Proteomes" id="UP001378960">
    <property type="component" value="Unassembled WGS sequence"/>
</dbReference>
<dbReference type="EMBL" id="BTGB01000002">
    <property type="protein sequence ID" value="GMM45199.1"/>
    <property type="molecule type" value="Genomic_DNA"/>
</dbReference>
<dbReference type="Gene3D" id="3.10.490.10">
    <property type="entry name" value="Gamma-glutamyl cyclotransferase-like"/>
    <property type="match status" value="1"/>
</dbReference>
<accession>A0AAV5R3H6</accession>
<proteinExistence type="predicted"/>
<dbReference type="GO" id="GO:0006751">
    <property type="term" value="P:glutathione catabolic process"/>
    <property type="evidence" value="ECO:0007669"/>
    <property type="project" value="InterPro"/>
</dbReference>
<evidence type="ECO:0000313" key="4">
    <source>
        <dbReference type="Proteomes" id="UP001378960"/>
    </source>
</evidence>
<protein>
    <recommendedName>
        <fullName evidence="1">glutathione-specific gamma-glutamylcyclotransferase</fullName>
        <ecNumber evidence="1">4.3.2.7</ecNumber>
    </recommendedName>
</protein>
<evidence type="ECO:0000256" key="2">
    <source>
        <dbReference type="ARBA" id="ARBA00023239"/>
    </source>
</evidence>
<keyword evidence="2" id="KW-0456">Lyase</keyword>
<sequence length="215" mass="24063">MGIWVFGYGSLIFKPPLHETIGPDLTKFTGHVDGYIRRFWQSSSDHRGTPAFKGRVATIIPVSYLDSKSHESVNQHERLTNPDSQLCVTGCLYYIPPEHAKEAREYLDVREQDGYTLKHVNFVVDSDKENALLQKFSRDENGNPLVPCTVYVGDPEHPNASYIGPESLEDTAKIVAHAVGPSGENIEYLRQLCDSAPPDSYLTELLNAAMRERGL</sequence>
<comment type="caution">
    <text evidence="3">The sequence shown here is derived from an EMBL/GenBank/DDBJ whole genome shotgun (WGS) entry which is preliminary data.</text>
</comment>
<dbReference type="Pfam" id="PF04752">
    <property type="entry name" value="ChaC"/>
    <property type="match status" value="1"/>
</dbReference>
<dbReference type="GO" id="GO:0005737">
    <property type="term" value="C:cytoplasm"/>
    <property type="evidence" value="ECO:0007669"/>
    <property type="project" value="TreeGrafter"/>
</dbReference>
<dbReference type="PANTHER" id="PTHR12192">
    <property type="entry name" value="CATION TRANSPORT PROTEIN CHAC-RELATED"/>
    <property type="match status" value="1"/>
</dbReference>
<dbReference type="InterPro" id="IPR013024">
    <property type="entry name" value="GGCT-like"/>
</dbReference>
<dbReference type="GO" id="GO:0061928">
    <property type="term" value="F:glutathione specific gamma-glutamylcyclotransferase activity"/>
    <property type="evidence" value="ECO:0007669"/>
    <property type="project" value="UniProtKB-EC"/>
</dbReference>
<dbReference type="SUPFAM" id="SSF110857">
    <property type="entry name" value="Gamma-glutamyl cyclotransferase-like"/>
    <property type="match status" value="1"/>
</dbReference>
<dbReference type="CDD" id="cd06661">
    <property type="entry name" value="GGCT_like"/>
    <property type="match status" value="1"/>
</dbReference>
<dbReference type="AlphaFoldDB" id="A0AAV5R3H6"/>
<keyword evidence="4" id="KW-1185">Reference proteome</keyword>
<gene>
    <name evidence="3" type="ORF">DAPK24_017740</name>
</gene>
<name>A0AAV5R3H6_PICKL</name>